<name>A0A239FBM7_9BACT</name>
<evidence type="ECO:0000313" key="2">
    <source>
        <dbReference type="Proteomes" id="UP000198480"/>
    </source>
</evidence>
<accession>A0A239FBM7</accession>
<evidence type="ECO:0000313" key="1">
    <source>
        <dbReference type="EMBL" id="SNS53713.1"/>
    </source>
</evidence>
<reference evidence="2" key="1">
    <citation type="submission" date="2017-06" db="EMBL/GenBank/DDBJ databases">
        <authorList>
            <person name="Varghese N."/>
            <person name="Submissions S."/>
        </authorList>
    </citation>
    <scope>NUCLEOTIDE SEQUENCE [LARGE SCALE GENOMIC DNA]</scope>
    <source>
        <strain evidence="2">5C</strain>
    </source>
</reference>
<sequence length="59" mass="6678">MGKFIISETETNCKQTGKTIKKGESCFYHPGLGHFHPESVVYRDKKISGGSRMGNFRKK</sequence>
<organism evidence="1 2">
    <name type="scientific">Belliella buryatensis</name>
    <dbReference type="NCBI Taxonomy" id="1500549"/>
    <lineage>
        <taxon>Bacteria</taxon>
        <taxon>Pseudomonadati</taxon>
        <taxon>Bacteroidota</taxon>
        <taxon>Cytophagia</taxon>
        <taxon>Cytophagales</taxon>
        <taxon>Cyclobacteriaceae</taxon>
        <taxon>Belliella</taxon>
    </lineage>
</organism>
<keyword evidence="2" id="KW-1185">Reference proteome</keyword>
<dbReference type="OrthoDB" id="840380at2"/>
<protein>
    <submittedName>
        <fullName evidence="1">Uncharacterized protein</fullName>
    </submittedName>
</protein>
<dbReference type="Proteomes" id="UP000198480">
    <property type="component" value="Unassembled WGS sequence"/>
</dbReference>
<gene>
    <name evidence="1" type="ORF">SAMN06295967_11211</name>
</gene>
<dbReference type="EMBL" id="FZOK01000012">
    <property type="protein sequence ID" value="SNS53713.1"/>
    <property type="molecule type" value="Genomic_DNA"/>
</dbReference>
<dbReference type="RefSeq" id="WP_089241500.1">
    <property type="nucleotide sequence ID" value="NZ_FZOK01000012.1"/>
</dbReference>
<dbReference type="AlphaFoldDB" id="A0A239FBM7"/>
<proteinExistence type="predicted"/>